<evidence type="ECO:0000256" key="4">
    <source>
        <dbReference type="RuleBase" id="RU003684"/>
    </source>
</evidence>
<gene>
    <name evidence="5" type="ORF">SAMN04488044_2909</name>
</gene>
<evidence type="ECO:0000313" key="6">
    <source>
        <dbReference type="Proteomes" id="UP000184211"/>
    </source>
</evidence>
<dbReference type="GO" id="GO:0008783">
    <property type="term" value="F:agmatinase activity"/>
    <property type="evidence" value="ECO:0007669"/>
    <property type="project" value="TreeGrafter"/>
</dbReference>
<dbReference type="Pfam" id="PF00491">
    <property type="entry name" value="Arginase"/>
    <property type="match status" value="1"/>
</dbReference>
<protein>
    <submittedName>
        <fullName evidence="5">Agmatinase</fullName>
    </submittedName>
</protein>
<dbReference type="NCBIfam" id="TIGR01230">
    <property type="entry name" value="agmatinase"/>
    <property type="match status" value="1"/>
</dbReference>
<dbReference type="InterPro" id="IPR023696">
    <property type="entry name" value="Ureohydrolase_dom_sf"/>
</dbReference>
<dbReference type="Proteomes" id="UP000184211">
    <property type="component" value="Unassembled WGS sequence"/>
</dbReference>
<dbReference type="PANTHER" id="PTHR11358">
    <property type="entry name" value="ARGINASE/AGMATINASE"/>
    <property type="match status" value="1"/>
</dbReference>
<dbReference type="STRING" id="870908.SAMN04488044_2909"/>
<dbReference type="InterPro" id="IPR006035">
    <property type="entry name" value="Ureohydrolase"/>
</dbReference>
<reference evidence="6" key="1">
    <citation type="submission" date="2016-11" db="EMBL/GenBank/DDBJ databases">
        <authorList>
            <person name="Varghese N."/>
            <person name="Submissions S."/>
        </authorList>
    </citation>
    <scope>NUCLEOTIDE SEQUENCE [LARGE SCALE GENOMIC DNA]</scope>
    <source>
        <strain evidence="6">DSM 28223</strain>
    </source>
</reference>
<dbReference type="PROSITE" id="PS51409">
    <property type="entry name" value="ARGINASE_2"/>
    <property type="match status" value="1"/>
</dbReference>
<dbReference type="InterPro" id="IPR005925">
    <property type="entry name" value="Agmatinase-rel"/>
</dbReference>
<dbReference type="PROSITE" id="PS01053">
    <property type="entry name" value="ARGINASE_1"/>
    <property type="match status" value="1"/>
</dbReference>
<keyword evidence="2" id="KW-0479">Metal-binding</keyword>
<dbReference type="EMBL" id="FQWM01000007">
    <property type="protein sequence ID" value="SHH64841.1"/>
    <property type="molecule type" value="Genomic_DNA"/>
</dbReference>
<comment type="similarity">
    <text evidence="1">Belongs to the arginase family. Agmatinase subfamily.</text>
</comment>
<dbReference type="GO" id="GO:0033389">
    <property type="term" value="P:putrescine biosynthetic process from arginine, via agmatine"/>
    <property type="evidence" value="ECO:0007669"/>
    <property type="project" value="TreeGrafter"/>
</dbReference>
<evidence type="ECO:0000256" key="1">
    <source>
        <dbReference type="ARBA" id="ARBA00009227"/>
    </source>
</evidence>
<proteinExistence type="inferred from homology"/>
<keyword evidence="3 4" id="KW-0378">Hydrolase</keyword>
<dbReference type="PANTHER" id="PTHR11358:SF26">
    <property type="entry name" value="GUANIDINO ACID HYDROLASE, MITOCHONDRIAL"/>
    <property type="match status" value="1"/>
</dbReference>
<organism evidence="5 6">
    <name type="scientific">Cognatishimia maritima</name>
    <dbReference type="NCBI Taxonomy" id="870908"/>
    <lineage>
        <taxon>Bacteria</taxon>
        <taxon>Pseudomonadati</taxon>
        <taxon>Pseudomonadota</taxon>
        <taxon>Alphaproteobacteria</taxon>
        <taxon>Rhodobacterales</taxon>
        <taxon>Paracoccaceae</taxon>
        <taxon>Cognatishimia</taxon>
    </lineage>
</organism>
<dbReference type="SUPFAM" id="SSF52768">
    <property type="entry name" value="Arginase/deacetylase"/>
    <property type="match status" value="1"/>
</dbReference>
<accession>A0A1M5UPD9</accession>
<sequence>MQLNLPHFQFIKPSTSWKQKEATERGEFLTDKTKKLEDLRAQFAEADGGTIFTPKYQRIADQIFSEGGRRPAPYAGIPTLLDAPQKPVETIQDLQVALFGVPMDLGVTNRNGARFGPRALRAIERVGPYNDALETAPLHEMAVADIGDVPFRSRFDLAQSHEDIEAFARNIVTQHVLPMAVGGDHSITHPILRAVGAEGPVGMIHIDAHCDTGGSYEGEKFHHGGPFRNAVLDGVLDPERTIQIGIRGAAGYIWEFSTLSGMTVIEAKDITEERLPEIVALARDVVGDGPTYLSFDIDSLDPAFAPGTGTPEVGGLTPREAMKLIRGFKGVNFVGADVVEVAPAYDATSNTAQNGAQMLFEILSLMQFSPSLPKK</sequence>
<keyword evidence="6" id="KW-1185">Reference proteome</keyword>
<dbReference type="CDD" id="cd11592">
    <property type="entry name" value="Agmatinase_PAH"/>
    <property type="match status" value="1"/>
</dbReference>
<dbReference type="AlphaFoldDB" id="A0A1M5UPD9"/>
<evidence type="ECO:0000256" key="2">
    <source>
        <dbReference type="ARBA" id="ARBA00022723"/>
    </source>
</evidence>
<evidence type="ECO:0000313" key="5">
    <source>
        <dbReference type="EMBL" id="SHH64841.1"/>
    </source>
</evidence>
<name>A0A1M5UPD9_9RHOB</name>
<dbReference type="Gene3D" id="3.40.800.10">
    <property type="entry name" value="Ureohydrolase domain"/>
    <property type="match status" value="1"/>
</dbReference>
<dbReference type="InterPro" id="IPR020855">
    <property type="entry name" value="Ureohydrolase_Mn_BS"/>
</dbReference>
<evidence type="ECO:0000256" key="3">
    <source>
        <dbReference type="ARBA" id="ARBA00022801"/>
    </source>
</evidence>
<dbReference type="OrthoDB" id="9788689at2"/>
<dbReference type="GO" id="GO:0046872">
    <property type="term" value="F:metal ion binding"/>
    <property type="evidence" value="ECO:0007669"/>
    <property type="project" value="UniProtKB-KW"/>
</dbReference>